<keyword evidence="2" id="KW-0812">Transmembrane</keyword>
<evidence type="ECO:0000256" key="2">
    <source>
        <dbReference type="SAM" id="Phobius"/>
    </source>
</evidence>
<reference evidence="3" key="1">
    <citation type="submission" date="2021-02" db="EMBL/GenBank/DDBJ databases">
        <authorList>
            <person name="Palmer J.M."/>
        </authorList>
    </citation>
    <scope>NUCLEOTIDE SEQUENCE</scope>
    <source>
        <strain evidence="3">SCRP734</strain>
    </source>
</reference>
<keyword evidence="2" id="KW-0472">Membrane</keyword>
<keyword evidence="4" id="KW-1185">Reference proteome</keyword>
<evidence type="ECO:0000256" key="1">
    <source>
        <dbReference type="SAM" id="MobiDB-lite"/>
    </source>
</evidence>
<comment type="caution">
    <text evidence="3">The sequence shown here is derived from an EMBL/GenBank/DDBJ whole genome shotgun (WGS) entry which is preliminary data.</text>
</comment>
<evidence type="ECO:0000313" key="4">
    <source>
        <dbReference type="Proteomes" id="UP000694044"/>
    </source>
</evidence>
<name>A0A8T1V1K0_9STRA</name>
<proteinExistence type="predicted"/>
<dbReference type="EMBL" id="JAGDFM010001607">
    <property type="protein sequence ID" value="KAG7375152.1"/>
    <property type="molecule type" value="Genomic_DNA"/>
</dbReference>
<protein>
    <submittedName>
        <fullName evidence="3">Uncharacterized protein</fullName>
    </submittedName>
</protein>
<evidence type="ECO:0000313" key="3">
    <source>
        <dbReference type="EMBL" id="KAG7375152.1"/>
    </source>
</evidence>
<organism evidence="3 4">
    <name type="scientific">Phytophthora pseudosyringae</name>
    <dbReference type="NCBI Taxonomy" id="221518"/>
    <lineage>
        <taxon>Eukaryota</taxon>
        <taxon>Sar</taxon>
        <taxon>Stramenopiles</taxon>
        <taxon>Oomycota</taxon>
        <taxon>Peronosporomycetes</taxon>
        <taxon>Peronosporales</taxon>
        <taxon>Peronosporaceae</taxon>
        <taxon>Phytophthora</taxon>
    </lineage>
</organism>
<gene>
    <name evidence="3" type="ORF">PHYPSEUDO_003167</name>
</gene>
<feature type="region of interest" description="Disordered" evidence="1">
    <location>
        <begin position="34"/>
        <end position="53"/>
    </location>
</feature>
<feature type="transmembrane region" description="Helical" evidence="2">
    <location>
        <begin position="75"/>
        <end position="96"/>
    </location>
</feature>
<sequence>MSLQRTWQVEHSKLRVKRAPEFASSPAFQALGAKSMQDDGDRRGHGRPGSPMTSLVPWDDNIADLDAEGFATLKALGIVAVVPTCSSLLFFASVALQIRLRKLRRSHALRQWIRCTFKGLHAAKAPSQQQLMVTTSAVAAGKRNPQRSGGSFDKRALLDVVGISWHQRGKSCRV</sequence>
<keyword evidence="2" id="KW-1133">Transmembrane helix</keyword>
<accession>A0A8T1V1K0</accession>
<dbReference type="AlphaFoldDB" id="A0A8T1V1K0"/>
<dbReference type="Proteomes" id="UP000694044">
    <property type="component" value="Unassembled WGS sequence"/>
</dbReference>